<dbReference type="InterPro" id="IPR014821">
    <property type="entry name" value="Ins145_P3_rcpt"/>
</dbReference>
<evidence type="ECO:0000259" key="7">
    <source>
        <dbReference type="Pfam" id="PF00520"/>
    </source>
</evidence>
<keyword evidence="4 6" id="KW-0472">Membrane</keyword>
<evidence type="ECO:0000313" key="10">
    <source>
        <dbReference type="Proteomes" id="UP000692954"/>
    </source>
</evidence>
<proteinExistence type="predicted"/>
<evidence type="ECO:0000256" key="1">
    <source>
        <dbReference type="ARBA" id="ARBA00004141"/>
    </source>
</evidence>
<dbReference type="Proteomes" id="UP000692954">
    <property type="component" value="Unassembled WGS sequence"/>
</dbReference>
<feature type="transmembrane region" description="Helical" evidence="6">
    <location>
        <begin position="2492"/>
        <end position="2509"/>
    </location>
</feature>
<dbReference type="EMBL" id="CAJJDN010000023">
    <property type="protein sequence ID" value="CAD8067431.1"/>
    <property type="molecule type" value="Genomic_DNA"/>
</dbReference>
<sequence>MDQDECWGSLQQIIQEDENQNNVRQGDIIYLKSYLPDDNKGLICGEGFGTNKLECLLLQKYSNEYFGNKQTEQPTLIKKTEDLCNKQAEWNIFKCLFRILDSNRSIYEQAKKEVTTEDQKGNEESNESETNIIYGQEIQLLHLYSKCFLTLNSQALAKENCCRELKLEQNITSNSNFMLQSNTKSQGEPVLYGDILFLKSNVAHLNQWGLGIQQTSPFSEVHASQIASTLRICKYPENDNDNFIMNGDIIVFKNRLFGGYLSIKRSFSSTKLLQKRQIFKKNQPIIQEYFNLIEIKKQQSLDQMFHITLESNLQVNSLWQLISITSQSYKQQNNKKDRNRVQKSYIIKNVLTGTFLYLENEELHVAYDYLQPKFEFQIKNLQKAEQQINLGEFYRIFRIQENQQLSQFQTYTIQCVNNNEININTNCLKTQYDQILFKVARGPYQIAMAANKIQSFYFGIVEFYIFLQDWALDKELKYSYNIAFYNQKQLQDEINQFQKLLNNINLFLNQDNSIQETKQNQLNLCQYDILDLLIKLQQLINLISNQEIKLESSFSDKTAQRIARQKFEPVASIKKKKQFYLVEEIYQTIYQIIFDNVGCCNYVIQEDSIIDFLFSQLNYNREKIEKLFKQIVSKAKYNPVIAKKWMNRISIITEKNLEDQIFIITIINLFILSSSHISVEGQNLCRKALFKNNKCKLLKCLIIEQLPILEIETEVKDFAKNNRKFCNNHHLYYSHLVENQISFEYFVKHDQERNYHNYEQYLLNILNLYAIMCRGRNFKNMNLIKNQVGINENFLDKILKSKHSLSCKQVVIELFSSLYFDIDPLTKVSVFENTCYLRQALGDFDKELESGRYFYENISSNNLKQTEPYLNYQQETIRTQENMRELLYLKSFSSHIITSQKYHDIFINLFLQQEYPQILIEDSNNSFNYTQISKMQLKFFFSLIRIIKNSIDLGYNTLNRNREIQQILPNIFFILLIQQNNNFKTFEFQEEKTFVLNLKNMQQTKSKLISSQFNKFNLNFNQSWIADFLLWSTSICNDSDLIEQIFQESLSIYKVLFYLQANLQVLQYLTSKESSMNDLFTNHNTILFNCLFGATKFPYLNSEILQYLILSFNNQQYDLKEIKEVEILDDEIERKYFGIVNGYYETQTDQGPKEIKQYVKRAVKYVQINQQSNKKLNEFEKSFQQISQYVQKVNSLFESIKSYNQSYNKSLQNMIRNAGIHLIFIEFILNSDHIIENEHVVFFYRNLLKFWENFIRDNQTNLQILLPKLDSLLKIILMPQPQGDNFFYKSLSISKLELYSDSCPIIDIIINISKLLNLNENLIHMRAGRQYLKILKGFTKTSKKPRLNQLSNQKQILHLILQNFRNLIDPMQYFEEKNQKDKKIQNGAPRYYQLKLHSSALNLISEACENYYIGISETQRILQFEQLTTVLQNEPYIVKTAYLKSIFQLYINLVKQNNLIGDLIDNFQLKELINSVIIPDLQLMQKYQKNHNLGNQIILNNKEYWKYIIYVFEFLICVIDEFRILERQNECNLVEEYKQIIEMIRAVLLNNSVPLIQEKREFIQQISEIIELFIVNQYDFNLQNRLQIYCIRQHIILQDLIDHVEQLNQKDRLSKLKEICNQNNKIYITQEDFPTLKFQKISQVSKGENWTYFKKALSSQNEFNDQTTQAQERLKEELNLQELKEQFEEKKKDYIRKIFLQKGCCGKILNPLSEDVQILFFLHELQLQSENFLKEEKFKEFLMNCKQIFSKHPSYLIKFCKIFLEMNKPNKKNENDEIEDDDLEEDKNSRITEKHNNNTIEQFGIYQNIISECDIHVIAIEQLNSQIASEQFDSLGLLHHLLDFGNIEVQQRFSNLLQNQKKHKKIFVQFFKDFYSVDVGIKLDELSPSDNKNYIKICIKVLQVLQGLCENVNIEFQRFLRIQKQQDSITNNFNFVLETTTLLVNFLSDKSVDNSKKWELYYQGLLSLIEFSTGLNENKKEITKNPRLFLRFNELFNNEDLDIALIPQSKKVQNKYFQLLQTLYTYIKLLISLLEGNVNENKQVYKFLLENLNNEFLMSLAKKIYNSRIFPKKAFICVDKYCRAPCQQKQCNKSFCINGYETKEDSLLIETGLNIFIIGLKLSNYSNHEKFKIFQIENIPIEEDLILEDQLSYDQTQKNIVEKTFSISQQPEFYHKIHESNLNNDLFDEVNQDKQAQLVQVSRNDECFQFYREFIGRIEVVNQFGQIERILFQKPFVCKYITQNIKQHLIYETNRESDEDRISSFLENINFYHAQMIHYQNVSTIPIMHFGQKHWRTLKDISYILCVFIILFFILIPDDIADGNIVDNGDGDVDGDKEIITDSNKVQLVLYLNNIITLIQLILNLIIIIFCAIERYPIAVNFRRGATNVQHIQNLKTEAGFKIPEYKKKYYEFVGYMENNFEQQQVQKNPLRKIILLLLIDFDNFYNIIIFGITAIAFFNNYIYAILLLDIVKRSEVLQNIIKAFTENTKNLLIFGLLGLIGLVLYGFLIKISFSGDFKDETKFASDSLGYSIAHVINFGLRSGGGIGDVLSDYANPFEEPALYWKRYFFDLTFFIIFNILFLQMIFGIIVDKFGELRDERQELLKDIQGKCFVCSLVRNEIDSKTKSGWFQHIFLEHNIYHMLYFLIYIKKKSITECNQLEKYIKDLMLNKSSDFIPVRMTYELQSQQNQQQQ</sequence>
<dbReference type="GO" id="GO:0005216">
    <property type="term" value="F:monoatomic ion channel activity"/>
    <property type="evidence" value="ECO:0007669"/>
    <property type="project" value="InterPro"/>
</dbReference>
<comment type="caution">
    <text evidence="9">The sequence shown here is derived from an EMBL/GenBank/DDBJ whole genome shotgun (WGS) entry which is preliminary data.</text>
</comment>
<gene>
    <name evidence="9" type="ORF">PSON_ATCC_30995.1.T0230019</name>
</gene>
<evidence type="ECO:0000256" key="4">
    <source>
        <dbReference type="ARBA" id="ARBA00023136"/>
    </source>
</evidence>
<evidence type="ECO:0000256" key="6">
    <source>
        <dbReference type="SAM" id="Phobius"/>
    </source>
</evidence>
<protein>
    <recommendedName>
        <fullName evidence="11">MIR domain protein</fullName>
    </recommendedName>
</protein>
<dbReference type="Pfam" id="PF08709">
    <property type="entry name" value="Ins145_P3_rec"/>
    <property type="match status" value="1"/>
</dbReference>
<keyword evidence="10" id="KW-1185">Reference proteome</keyword>
<keyword evidence="3 6" id="KW-1133">Transmembrane helix</keyword>
<dbReference type="PANTHER" id="PTHR45816">
    <property type="entry name" value="MIR DOMAIN-CONTAINING PROTEIN"/>
    <property type="match status" value="1"/>
</dbReference>
<dbReference type="OrthoDB" id="313236at2759"/>
<evidence type="ECO:0000256" key="2">
    <source>
        <dbReference type="ARBA" id="ARBA00022692"/>
    </source>
</evidence>
<dbReference type="Pfam" id="PF00520">
    <property type="entry name" value="Ion_trans"/>
    <property type="match status" value="1"/>
</dbReference>
<dbReference type="GO" id="GO:0016020">
    <property type="term" value="C:membrane"/>
    <property type="evidence" value="ECO:0007669"/>
    <property type="project" value="UniProtKB-SubCell"/>
</dbReference>
<keyword evidence="5" id="KW-0175">Coiled coil</keyword>
<feature type="coiled-coil region" evidence="5">
    <location>
        <begin position="1664"/>
        <end position="1697"/>
    </location>
</feature>
<feature type="transmembrane region" description="Helical" evidence="6">
    <location>
        <begin position="2568"/>
        <end position="2591"/>
    </location>
</feature>
<reference evidence="9" key="1">
    <citation type="submission" date="2021-01" db="EMBL/GenBank/DDBJ databases">
        <authorList>
            <consortium name="Genoscope - CEA"/>
            <person name="William W."/>
        </authorList>
    </citation>
    <scope>NUCLEOTIDE SEQUENCE</scope>
</reference>
<feature type="domain" description="Ion transport" evidence="7">
    <location>
        <begin position="2454"/>
        <end position="2601"/>
    </location>
</feature>
<evidence type="ECO:0000256" key="5">
    <source>
        <dbReference type="SAM" id="Coils"/>
    </source>
</evidence>
<accession>A0A8S1LMP6</accession>
<feature type="domain" description="Inositol 1,4,5-trisphosphate/ryanodine receptor" evidence="8">
    <location>
        <begin position="76"/>
        <end position="203"/>
    </location>
</feature>
<keyword evidence="2 6" id="KW-0812">Transmembrane</keyword>
<dbReference type="InterPro" id="IPR015925">
    <property type="entry name" value="Ryanodine_IP3_receptor"/>
</dbReference>
<organism evidence="9 10">
    <name type="scientific">Paramecium sonneborni</name>
    <dbReference type="NCBI Taxonomy" id="65129"/>
    <lineage>
        <taxon>Eukaryota</taxon>
        <taxon>Sar</taxon>
        <taxon>Alveolata</taxon>
        <taxon>Ciliophora</taxon>
        <taxon>Intramacronucleata</taxon>
        <taxon>Oligohymenophorea</taxon>
        <taxon>Peniculida</taxon>
        <taxon>Parameciidae</taxon>
        <taxon>Paramecium</taxon>
    </lineage>
</organism>
<dbReference type="PANTHER" id="PTHR45816:SF4">
    <property type="entry name" value="RYR_IP3R HOMOLOGY ASSOCIATED DOMAIN-CONTAINING PROTEIN"/>
    <property type="match status" value="1"/>
</dbReference>
<dbReference type="InterPro" id="IPR005821">
    <property type="entry name" value="Ion_trans_dom"/>
</dbReference>
<evidence type="ECO:0000259" key="8">
    <source>
        <dbReference type="Pfam" id="PF08709"/>
    </source>
</evidence>
<name>A0A8S1LMP6_9CILI</name>
<feature type="transmembrane region" description="Helical" evidence="6">
    <location>
        <begin position="2351"/>
        <end position="2373"/>
    </location>
</feature>
<evidence type="ECO:0000256" key="3">
    <source>
        <dbReference type="ARBA" id="ARBA00022989"/>
    </source>
</evidence>
<evidence type="ECO:0000313" key="9">
    <source>
        <dbReference type="EMBL" id="CAD8067431.1"/>
    </source>
</evidence>
<evidence type="ECO:0008006" key="11">
    <source>
        <dbReference type="Google" id="ProtNLM"/>
    </source>
</evidence>
<feature type="transmembrane region" description="Helical" evidence="6">
    <location>
        <begin position="2445"/>
        <end position="2472"/>
    </location>
</feature>
<dbReference type="GO" id="GO:0006816">
    <property type="term" value="P:calcium ion transport"/>
    <property type="evidence" value="ECO:0007669"/>
    <property type="project" value="InterPro"/>
</dbReference>
<feature type="transmembrane region" description="Helical" evidence="6">
    <location>
        <begin position="2301"/>
        <end position="2317"/>
    </location>
</feature>
<comment type="subcellular location">
    <subcellularLocation>
        <location evidence="1">Membrane</location>
        <topology evidence="1">Multi-pass membrane protein</topology>
    </subcellularLocation>
</comment>